<keyword evidence="7" id="KW-1133">Transmembrane helix</keyword>
<dbReference type="Pfam" id="PF00512">
    <property type="entry name" value="HisKA"/>
    <property type="match status" value="1"/>
</dbReference>
<feature type="transmembrane region" description="Helical" evidence="7">
    <location>
        <begin position="253"/>
        <end position="272"/>
    </location>
</feature>
<feature type="transmembrane region" description="Helical" evidence="7">
    <location>
        <begin position="185"/>
        <end position="209"/>
    </location>
</feature>
<dbReference type="InterPro" id="IPR011622">
    <property type="entry name" value="7TMR_DISM_rcpt_extracell_dom2"/>
</dbReference>
<dbReference type="PANTHER" id="PTHR45453:SF1">
    <property type="entry name" value="PHOSPHATE REGULON SENSOR PROTEIN PHOR"/>
    <property type="match status" value="1"/>
</dbReference>
<keyword evidence="5 9" id="KW-0418">Kinase</keyword>
<dbReference type="SUPFAM" id="SSF55874">
    <property type="entry name" value="ATPase domain of HSP90 chaperone/DNA topoisomerase II/histidine kinase"/>
    <property type="match status" value="1"/>
</dbReference>
<keyword evidence="7" id="KW-0472">Membrane</keyword>
<dbReference type="Gene3D" id="3.30.565.10">
    <property type="entry name" value="Histidine kinase-like ATPase, C-terminal domain"/>
    <property type="match status" value="1"/>
</dbReference>
<dbReference type="InterPro" id="IPR003594">
    <property type="entry name" value="HATPase_dom"/>
</dbReference>
<keyword evidence="7" id="KW-0812">Transmembrane</keyword>
<dbReference type="Pfam" id="PF02518">
    <property type="entry name" value="HATPase_c"/>
    <property type="match status" value="1"/>
</dbReference>
<dbReference type="EMBL" id="CP001674">
    <property type="protein sequence ID" value="ACT50408.1"/>
    <property type="molecule type" value="Genomic_DNA"/>
</dbReference>
<dbReference type="GO" id="GO:0004721">
    <property type="term" value="F:phosphoprotein phosphatase activity"/>
    <property type="evidence" value="ECO:0007669"/>
    <property type="project" value="TreeGrafter"/>
</dbReference>
<dbReference type="AlphaFoldDB" id="C6XCY3"/>
<dbReference type="OrthoDB" id="9812260at2"/>
<feature type="transmembrane region" description="Helical" evidence="7">
    <location>
        <begin position="156"/>
        <end position="173"/>
    </location>
</feature>
<dbReference type="CDD" id="cd00082">
    <property type="entry name" value="HisKA"/>
    <property type="match status" value="1"/>
</dbReference>
<dbReference type="RefSeq" id="WP_015829913.1">
    <property type="nucleotide sequence ID" value="NC_012969.1"/>
</dbReference>
<dbReference type="EC" id="2.7.13.3" evidence="2"/>
<feature type="transmembrane region" description="Helical" evidence="7">
    <location>
        <begin position="221"/>
        <end position="241"/>
    </location>
</feature>
<dbReference type="HOGENOM" id="CLU_000445_105_2_4"/>
<dbReference type="Pfam" id="PF07696">
    <property type="entry name" value="7TMR-DISMED2"/>
    <property type="match status" value="1"/>
</dbReference>
<dbReference type="InterPro" id="IPR003661">
    <property type="entry name" value="HisK_dim/P_dom"/>
</dbReference>
<dbReference type="GO" id="GO:0005886">
    <property type="term" value="C:plasma membrane"/>
    <property type="evidence" value="ECO:0007669"/>
    <property type="project" value="TreeGrafter"/>
</dbReference>
<evidence type="ECO:0000256" key="1">
    <source>
        <dbReference type="ARBA" id="ARBA00000085"/>
    </source>
</evidence>
<gene>
    <name evidence="9" type="ordered locus">Msip34_1161</name>
</gene>
<evidence type="ECO:0000256" key="6">
    <source>
        <dbReference type="ARBA" id="ARBA00023012"/>
    </source>
</evidence>
<proteinExistence type="predicted"/>
<dbReference type="Pfam" id="PF07695">
    <property type="entry name" value="7TMR-DISM_7TM"/>
    <property type="match status" value="1"/>
</dbReference>
<evidence type="ECO:0000256" key="2">
    <source>
        <dbReference type="ARBA" id="ARBA00012438"/>
    </source>
</evidence>
<keyword evidence="10" id="KW-1185">Reference proteome</keyword>
<dbReference type="Proteomes" id="UP000002743">
    <property type="component" value="Chromosome"/>
</dbReference>
<accession>C6XCY3</accession>
<feature type="domain" description="Histidine kinase" evidence="8">
    <location>
        <begin position="396"/>
        <end position="599"/>
    </location>
</feature>
<dbReference type="GO" id="GO:0016036">
    <property type="term" value="P:cellular response to phosphate starvation"/>
    <property type="evidence" value="ECO:0007669"/>
    <property type="project" value="TreeGrafter"/>
</dbReference>
<keyword evidence="4" id="KW-0808">Transferase</keyword>
<organism evidence="9 10">
    <name type="scientific">Methylovorus glucosotrophus (strain SIP3-4)</name>
    <dbReference type="NCBI Taxonomy" id="582744"/>
    <lineage>
        <taxon>Bacteria</taxon>
        <taxon>Pseudomonadati</taxon>
        <taxon>Pseudomonadota</taxon>
        <taxon>Betaproteobacteria</taxon>
        <taxon>Nitrosomonadales</taxon>
        <taxon>Methylophilaceae</taxon>
        <taxon>Methylovorus</taxon>
    </lineage>
</organism>
<evidence type="ECO:0000256" key="7">
    <source>
        <dbReference type="SAM" id="Phobius"/>
    </source>
</evidence>
<dbReference type="eggNOG" id="COG2205">
    <property type="taxonomic scope" value="Bacteria"/>
</dbReference>
<dbReference type="SMART" id="SM00387">
    <property type="entry name" value="HATPase_c"/>
    <property type="match status" value="1"/>
</dbReference>
<evidence type="ECO:0000256" key="5">
    <source>
        <dbReference type="ARBA" id="ARBA00022777"/>
    </source>
</evidence>
<evidence type="ECO:0000256" key="4">
    <source>
        <dbReference type="ARBA" id="ARBA00022679"/>
    </source>
</evidence>
<dbReference type="Gene3D" id="1.10.287.130">
    <property type="match status" value="1"/>
</dbReference>
<keyword evidence="3" id="KW-0597">Phosphoprotein</keyword>
<keyword evidence="6" id="KW-0902">Two-component regulatory system</keyword>
<dbReference type="KEGG" id="mei:Msip34_1161"/>
<dbReference type="GO" id="GO:0000155">
    <property type="term" value="F:phosphorelay sensor kinase activity"/>
    <property type="evidence" value="ECO:0007669"/>
    <property type="project" value="InterPro"/>
</dbReference>
<evidence type="ECO:0000259" key="8">
    <source>
        <dbReference type="PROSITE" id="PS50109"/>
    </source>
</evidence>
<evidence type="ECO:0000313" key="9">
    <source>
        <dbReference type="EMBL" id="ACT50408.1"/>
    </source>
</evidence>
<evidence type="ECO:0000313" key="10">
    <source>
        <dbReference type="Proteomes" id="UP000002743"/>
    </source>
</evidence>
<dbReference type="STRING" id="582744.Msip34_1161"/>
<evidence type="ECO:0000256" key="3">
    <source>
        <dbReference type="ARBA" id="ARBA00022553"/>
    </source>
</evidence>
<comment type="catalytic activity">
    <reaction evidence="1">
        <text>ATP + protein L-histidine = ADP + protein N-phospho-L-histidine.</text>
        <dbReference type="EC" id="2.7.13.3"/>
    </reaction>
</comment>
<dbReference type="PROSITE" id="PS50109">
    <property type="entry name" value="HIS_KIN"/>
    <property type="match status" value="1"/>
</dbReference>
<dbReference type="InterPro" id="IPR050351">
    <property type="entry name" value="BphY/WalK/GraS-like"/>
</dbReference>
<dbReference type="InterPro" id="IPR036890">
    <property type="entry name" value="HATPase_C_sf"/>
</dbReference>
<feature type="transmembrane region" description="Helical" evidence="7">
    <location>
        <begin position="278"/>
        <end position="296"/>
    </location>
</feature>
<protein>
    <recommendedName>
        <fullName evidence="2">histidine kinase</fullName>
        <ecNumber evidence="2">2.7.13.3</ecNumber>
    </recommendedName>
</protein>
<reference evidence="10" key="1">
    <citation type="submission" date="2009-07" db="EMBL/GenBank/DDBJ databases">
        <title>Complete sequence of chromosome of Methylovorus sp. SIP3-4.</title>
        <authorList>
            <person name="Lucas S."/>
            <person name="Copeland A."/>
            <person name="Lapidus A."/>
            <person name="Glavina del Rio T."/>
            <person name="Tice H."/>
            <person name="Bruce D."/>
            <person name="Goodwin L."/>
            <person name="Pitluck S."/>
            <person name="Clum A."/>
            <person name="Larimer F."/>
            <person name="Land M."/>
            <person name="Hauser L."/>
            <person name="Kyrpides N."/>
            <person name="Mikhailova N."/>
            <person name="Kayluzhnaya M."/>
            <person name="Chistoserdova L."/>
        </authorList>
    </citation>
    <scope>NUCLEOTIDE SEQUENCE [LARGE SCALE GENOMIC DNA]</scope>
    <source>
        <strain evidence="10">SIP3-4</strain>
    </source>
</reference>
<dbReference type="InterPro" id="IPR011623">
    <property type="entry name" value="7TMR_DISM_rcpt_extracell_dom1"/>
</dbReference>
<dbReference type="SUPFAM" id="SSF47384">
    <property type="entry name" value="Homodimeric domain of signal transducing histidine kinase"/>
    <property type="match status" value="1"/>
</dbReference>
<name>C6XCY3_METGS</name>
<feature type="transmembrane region" description="Helical" evidence="7">
    <location>
        <begin position="308"/>
        <end position="329"/>
    </location>
</feature>
<feature type="transmembrane region" description="Helical" evidence="7">
    <location>
        <begin position="335"/>
        <end position="355"/>
    </location>
</feature>
<dbReference type="InterPro" id="IPR036097">
    <property type="entry name" value="HisK_dim/P_sf"/>
</dbReference>
<dbReference type="InterPro" id="IPR005467">
    <property type="entry name" value="His_kinase_dom"/>
</dbReference>
<dbReference type="PANTHER" id="PTHR45453">
    <property type="entry name" value="PHOSPHATE REGULON SENSOR PROTEIN PHOR"/>
    <property type="match status" value="1"/>
</dbReference>
<sequence>MFSVSAANASDLIAQREYLRDAAGTLTIQEVSQLDFESAAPILTKGYSHAAHWLKIKVLPSKEKNIELRIRPTYLDEITLYYPDSKNPALWIKRVTGDKYAYENRDRNAASLGFVVPGSSESKTYYLRLQTSSSALLHVQALSPAEARVNDLRQDIFMMIYLGFMLWITFWAVEDFFRRPDRLTGFFIIYQLVYFSYSLAITGHIAPFISPDSAWLNDAVTSFLVLTNVFISIVFYYSLFALYSPPKILLRPLMALCIFYPLAVYGLMHGYAMEVLQANAQIVLIAAVLFVFLAYTTTKDAIPSRITLRVICTLQMISLLLSMLPLLGWVPATEWNLSATLIHGLISALLMYFILHTRSAAITKTAKQAKAALQLAEQALVFERQKRDEQSYFMAMITHELKTPLSVIRMSLDAMQVKNPLKKHTDQAVLDVSNIIDSCVQIDNLEGNAIPVSKRSCNVILIIDELRQELGYRDRVHISAEAIEEIETDRFLLRIVFKNLLENAVRYSPPHSMVNVRASCKRNLYPKHLCVIVENEMLASNTPEIDKIFDKYYRAPGARRYTGFGLGLYISRKIVSLLGGELMADIKDQKIIFQVCLPT</sequence>
<dbReference type="Gene3D" id="2.60.40.2380">
    <property type="match status" value="1"/>
</dbReference>
<reference evidence="9 10" key="2">
    <citation type="journal article" date="2011" name="J. Bacteriol.">
        <title>Genomes of three methylotrophs from a single niche uncover genetic and metabolic divergence of Methylophilaceae.</title>
        <authorList>
            <person name="Lapidus A."/>
            <person name="Clum A."/>
            <person name="Labutti K."/>
            <person name="Kaluzhnaya M.G."/>
            <person name="Lim S."/>
            <person name="Beck D.A."/>
            <person name="Glavina Del Rio T."/>
            <person name="Nolan M."/>
            <person name="Mavromatis K."/>
            <person name="Huntemann M."/>
            <person name="Lucas S."/>
            <person name="Lidstrom M.E."/>
            <person name="Ivanova N."/>
            <person name="Chistoserdova L."/>
        </authorList>
    </citation>
    <scope>NUCLEOTIDE SEQUENCE [LARGE SCALE GENOMIC DNA]</scope>
    <source>
        <strain evidence="9 10">SIP3-4</strain>
    </source>
</reference>